<evidence type="ECO:0000313" key="9">
    <source>
        <dbReference type="Proteomes" id="UP000177885"/>
    </source>
</evidence>
<gene>
    <name evidence="8" type="ORF">A2856_04080</name>
</gene>
<dbReference type="Proteomes" id="UP000177885">
    <property type="component" value="Unassembled WGS sequence"/>
</dbReference>
<sequence length="188" mass="19348">MFMHTLGCRVHGSHPDLGRLFLRLSLGLVFVAHGWMKLSDVAMANAFMEKLGMPTGTGAIIGLVELLGGLAVLVGSYVHVASILLALVMVGAIVLVKGKMGYVGGFEFDLSLLLSALALAKLGAGGFSVDAKRGGCSCGSGCGPLDKGCCGSGACGSGACEMPERDEHLVVVEEGEIVAVEEPRREQA</sequence>
<dbReference type="STRING" id="1802385.A2856_04080"/>
<feature type="transmembrane region" description="Helical" evidence="7">
    <location>
        <begin position="20"/>
        <end position="39"/>
    </location>
</feature>
<keyword evidence="6 7" id="KW-0472">Membrane</keyword>
<dbReference type="AlphaFoldDB" id="A0A1F7TMK6"/>
<comment type="subcellular location">
    <subcellularLocation>
        <location evidence="1">Cell membrane</location>
        <topology evidence="1">Multi-pass membrane protein</topology>
    </subcellularLocation>
</comment>
<keyword evidence="5 7" id="KW-1133">Transmembrane helix</keyword>
<keyword evidence="4 7" id="KW-0812">Transmembrane</keyword>
<reference evidence="8 9" key="1">
    <citation type="journal article" date="2016" name="Nat. Commun.">
        <title>Thousands of microbial genomes shed light on interconnected biogeochemical processes in an aquifer system.</title>
        <authorList>
            <person name="Anantharaman K."/>
            <person name="Brown C.T."/>
            <person name="Hug L.A."/>
            <person name="Sharon I."/>
            <person name="Castelle C.J."/>
            <person name="Probst A.J."/>
            <person name="Thomas B.C."/>
            <person name="Singh A."/>
            <person name="Wilkins M.J."/>
            <person name="Karaoz U."/>
            <person name="Brodie E.L."/>
            <person name="Williams K.H."/>
            <person name="Hubbard S.S."/>
            <person name="Banfield J.F."/>
        </authorList>
    </citation>
    <scope>NUCLEOTIDE SEQUENCE [LARGE SCALE GENOMIC DNA]</scope>
</reference>
<evidence type="ECO:0000256" key="4">
    <source>
        <dbReference type="ARBA" id="ARBA00022692"/>
    </source>
</evidence>
<evidence type="ECO:0000256" key="1">
    <source>
        <dbReference type="ARBA" id="ARBA00004651"/>
    </source>
</evidence>
<evidence type="ECO:0000313" key="8">
    <source>
        <dbReference type="EMBL" id="OGL67210.1"/>
    </source>
</evidence>
<organism evidence="8 9">
    <name type="scientific">Candidatus Uhrbacteria bacterium RIFCSPHIGHO2_01_FULL_63_20</name>
    <dbReference type="NCBI Taxonomy" id="1802385"/>
    <lineage>
        <taxon>Bacteria</taxon>
        <taxon>Candidatus Uhriibacteriota</taxon>
    </lineage>
</organism>
<evidence type="ECO:0008006" key="10">
    <source>
        <dbReference type="Google" id="ProtNLM"/>
    </source>
</evidence>
<dbReference type="InterPro" id="IPR032808">
    <property type="entry name" value="DoxX"/>
</dbReference>
<proteinExistence type="inferred from homology"/>
<dbReference type="EMBL" id="MGDT01000003">
    <property type="protein sequence ID" value="OGL67210.1"/>
    <property type="molecule type" value="Genomic_DNA"/>
</dbReference>
<evidence type="ECO:0000256" key="7">
    <source>
        <dbReference type="SAM" id="Phobius"/>
    </source>
</evidence>
<comment type="caution">
    <text evidence="8">The sequence shown here is derived from an EMBL/GenBank/DDBJ whole genome shotgun (WGS) entry which is preliminary data.</text>
</comment>
<dbReference type="PANTHER" id="PTHR33452">
    <property type="entry name" value="OXIDOREDUCTASE CATD-RELATED"/>
    <property type="match status" value="1"/>
</dbReference>
<comment type="similarity">
    <text evidence="2">Belongs to the DoxX family.</text>
</comment>
<dbReference type="PANTHER" id="PTHR33452:SF1">
    <property type="entry name" value="INNER MEMBRANE PROTEIN YPHA-RELATED"/>
    <property type="match status" value="1"/>
</dbReference>
<feature type="transmembrane region" description="Helical" evidence="7">
    <location>
        <begin position="51"/>
        <end position="71"/>
    </location>
</feature>
<accession>A0A1F7TMK6</accession>
<dbReference type="InterPro" id="IPR051907">
    <property type="entry name" value="DoxX-like_oxidoreductase"/>
</dbReference>
<evidence type="ECO:0000256" key="3">
    <source>
        <dbReference type="ARBA" id="ARBA00022475"/>
    </source>
</evidence>
<dbReference type="GO" id="GO:0005886">
    <property type="term" value="C:plasma membrane"/>
    <property type="evidence" value="ECO:0007669"/>
    <property type="project" value="UniProtKB-SubCell"/>
</dbReference>
<evidence type="ECO:0000256" key="2">
    <source>
        <dbReference type="ARBA" id="ARBA00006679"/>
    </source>
</evidence>
<protein>
    <recommendedName>
        <fullName evidence="10">DoxX family protein</fullName>
    </recommendedName>
</protein>
<name>A0A1F7TMK6_9BACT</name>
<feature type="transmembrane region" description="Helical" evidence="7">
    <location>
        <begin position="77"/>
        <end position="96"/>
    </location>
</feature>
<evidence type="ECO:0000256" key="5">
    <source>
        <dbReference type="ARBA" id="ARBA00022989"/>
    </source>
</evidence>
<dbReference type="Pfam" id="PF07681">
    <property type="entry name" value="DoxX"/>
    <property type="match status" value="1"/>
</dbReference>
<evidence type="ECO:0000256" key="6">
    <source>
        <dbReference type="ARBA" id="ARBA00023136"/>
    </source>
</evidence>
<keyword evidence="3" id="KW-1003">Cell membrane</keyword>
<feature type="transmembrane region" description="Helical" evidence="7">
    <location>
        <begin position="108"/>
        <end position="129"/>
    </location>
</feature>